<evidence type="ECO:0000313" key="2">
    <source>
        <dbReference type="Proteomes" id="UP000435837"/>
    </source>
</evidence>
<dbReference type="Proteomes" id="UP000435837">
    <property type="component" value="Unassembled WGS sequence"/>
</dbReference>
<dbReference type="EMBL" id="BLIN01000005">
    <property type="protein sequence ID" value="GFE09066.1"/>
    <property type="molecule type" value="Genomic_DNA"/>
</dbReference>
<reference evidence="1 2" key="1">
    <citation type="submission" date="2019-12" db="EMBL/GenBank/DDBJ databases">
        <title>Whole genome shotgun sequence of Streptomyces caniferus NBRC 15389.</title>
        <authorList>
            <person name="Ichikawa N."/>
            <person name="Kimura A."/>
            <person name="Kitahashi Y."/>
            <person name="Komaki H."/>
            <person name="Tamura T."/>
        </authorList>
    </citation>
    <scope>NUCLEOTIDE SEQUENCE [LARGE SCALE GENOMIC DNA]</scope>
    <source>
        <strain evidence="1 2">NBRC 15389</strain>
    </source>
</reference>
<name>A0A640SF37_9ACTN</name>
<gene>
    <name evidence="1" type="ORF">Scani_53340</name>
</gene>
<organism evidence="1 2">
    <name type="scientific">Streptomyces caniferus</name>
    <dbReference type="NCBI Taxonomy" id="285557"/>
    <lineage>
        <taxon>Bacteria</taxon>
        <taxon>Bacillati</taxon>
        <taxon>Actinomycetota</taxon>
        <taxon>Actinomycetes</taxon>
        <taxon>Kitasatosporales</taxon>
        <taxon>Streptomycetaceae</taxon>
        <taxon>Streptomyces</taxon>
    </lineage>
</organism>
<protein>
    <submittedName>
        <fullName evidence="1">Uncharacterized protein</fullName>
    </submittedName>
</protein>
<proteinExistence type="predicted"/>
<dbReference type="AlphaFoldDB" id="A0A640SF37"/>
<comment type="caution">
    <text evidence="1">The sequence shown here is derived from an EMBL/GenBank/DDBJ whole genome shotgun (WGS) entry which is preliminary data.</text>
</comment>
<evidence type="ECO:0000313" key="1">
    <source>
        <dbReference type="EMBL" id="GFE09066.1"/>
    </source>
</evidence>
<accession>A0A640SF37</accession>
<sequence>MEGLSRWDLTTCTSKKRNGAVVGAAVVVMRGNLPGGCWGRAAAGCGGFRGLRGLSRGGGGASRCGWAGRSGRPWLRAVPPLHPG</sequence>